<dbReference type="PANTHER" id="PTHR21637:SF0">
    <property type="entry name" value="AT10158P"/>
    <property type="match status" value="1"/>
</dbReference>
<evidence type="ECO:0000313" key="4">
    <source>
        <dbReference type="EMBL" id="UYV68788.1"/>
    </source>
</evidence>
<evidence type="ECO:0000256" key="2">
    <source>
        <dbReference type="ARBA" id="ARBA00022490"/>
    </source>
</evidence>
<dbReference type="PANTHER" id="PTHR21637">
    <property type="entry name" value="BTB/POZ DOMAIN-CONTAINING PROTEIN 10-RELATED"/>
    <property type="match status" value="1"/>
</dbReference>
<accession>A0ABY6KM22</accession>
<organism evidence="4 5">
    <name type="scientific">Cordylochernes scorpioides</name>
    <dbReference type="NCBI Taxonomy" id="51811"/>
    <lineage>
        <taxon>Eukaryota</taxon>
        <taxon>Metazoa</taxon>
        <taxon>Ecdysozoa</taxon>
        <taxon>Arthropoda</taxon>
        <taxon>Chelicerata</taxon>
        <taxon>Arachnida</taxon>
        <taxon>Pseudoscorpiones</taxon>
        <taxon>Cheliferoidea</taxon>
        <taxon>Chernetidae</taxon>
        <taxon>Cordylochernes</taxon>
    </lineage>
</organism>
<sequence>MFGVEHHFPRPTNDRGELEVAEGISATVFRAVLDYYRSGVVRCPPSVAVPELREACDYLLIPFDANTVKCHNLRGLLHELSNEGARRQFEIFLEDLLLPAMVSSAQVSGVHPLRRLYHSLLPTMVYLWLA</sequence>
<proteinExistence type="predicted"/>
<comment type="subcellular location">
    <subcellularLocation>
        <location evidence="1">Cytoplasm</location>
    </subcellularLocation>
</comment>
<feature type="domain" description="BTBD10/KCTD20 BTB/POZ" evidence="3">
    <location>
        <begin position="5"/>
        <end position="77"/>
    </location>
</feature>
<evidence type="ECO:0000313" key="5">
    <source>
        <dbReference type="Proteomes" id="UP001235939"/>
    </source>
</evidence>
<keyword evidence="5" id="KW-1185">Reference proteome</keyword>
<reference evidence="4 5" key="1">
    <citation type="submission" date="2022-01" db="EMBL/GenBank/DDBJ databases">
        <title>A chromosomal length assembly of Cordylochernes scorpioides.</title>
        <authorList>
            <person name="Zeh D."/>
            <person name="Zeh J."/>
        </authorList>
    </citation>
    <scope>NUCLEOTIDE SEQUENCE [LARGE SCALE GENOMIC DNA]</scope>
    <source>
        <strain evidence="4">IN4F17</strain>
        <tissue evidence="4">Whole Body</tissue>
    </source>
</reference>
<dbReference type="InterPro" id="IPR011333">
    <property type="entry name" value="SKP1/BTB/POZ_sf"/>
</dbReference>
<name>A0ABY6KM22_9ARAC</name>
<dbReference type="Gene3D" id="3.30.710.10">
    <property type="entry name" value="Potassium Channel Kv1.1, Chain A"/>
    <property type="match status" value="1"/>
</dbReference>
<evidence type="ECO:0000256" key="1">
    <source>
        <dbReference type="ARBA" id="ARBA00004496"/>
    </source>
</evidence>
<dbReference type="Pfam" id="PF16017">
    <property type="entry name" value="BTB_3"/>
    <property type="match status" value="1"/>
</dbReference>
<dbReference type="InterPro" id="IPR039886">
    <property type="entry name" value="BTBD10/KCTD20"/>
</dbReference>
<dbReference type="SUPFAM" id="SSF54695">
    <property type="entry name" value="POZ domain"/>
    <property type="match status" value="1"/>
</dbReference>
<gene>
    <name evidence="4" type="ORF">LAZ67_6000856</name>
</gene>
<dbReference type="Proteomes" id="UP001235939">
    <property type="component" value="Chromosome 06"/>
</dbReference>
<dbReference type="EMBL" id="CP092868">
    <property type="protein sequence ID" value="UYV68788.1"/>
    <property type="molecule type" value="Genomic_DNA"/>
</dbReference>
<keyword evidence="2" id="KW-0963">Cytoplasm</keyword>
<dbReference type="InterPro" id="IPR039885">
    <property type="entry name" value="BTBD10/KCTD20_BTB/POZ"/>
</dbReference>
<evidence type="ECO:0000259" key="3">
    <source>
        <dbReference type="Pfam" id="PF16017"/>
    </source>
</evidence>
<protein>
    <recommendedName>
        <fullName evidence="3">BTBD10/KCTD20 BTB/POZ domain-containing protein</fullName>
    </recommendedName>
</protein>